<name>A0A2P2NVN1_RHIMU</name>
<sequence length="50" mass="5896">MFCQFLLYSKVTQSLTHTHTHTQNSSRITLSSKRHNNFSPQTIWLMNSIE</sequence>
<accession>A0A2P2NVN1</accession>
<dbReference type="AlphaFoldDB" id="A0A2P2NVN1"/>
<reference evidence="1" key="1">
    <citation type="submission" date="2018-02" db="EMBL/GenBank/DDBJ databases">
        <title>Rhizophora mucronata_Transcriptome.</title>
        <authorList>
            <person name="Meera S.P."/>
            <person name="Sreeshan A."/>
            <person name="Augustine A."/>
        </authorList>
    </citation>
    <scope>NUCLEOTIDE SEQUENCE</scope>
    <source>
        <tissue evidence="1">Leaf</tissue>
    </source>
</reference>
<evidence type="ECO:0000313" key="1">
    <source>
        <dbReference type="EMBL" id="MBX46557.1"/>
    </source>
</evidence>
<dbReference type="EMBL" id="GGEC01066073">
    <property type="protein sequence ID" value="MBX46557.1"/>
    <property type="molecule type" value="Transcribed_RNA"/>
</dbReference>
<protein>
    <submittedName>
        <fullName evidence="1">Uncharacterized protein</fullName>
    </submittedName>
</protein>
<organism evidence="1">
    <name type="scientific">Rhizophora mucronata</name>
    <name type="common">Asiatic mangrove</name>
    <dbReference type="NCBI Taxonomy" id="61149"/>
    <lineage>
        <taxon>Eukaryota</taxon>
        <taxon>Viridiplantae</taxon>
        <taxon>Streptophyta</taxon>
        <taxon>Embryophyta</taxon>
        <taxon>Tracheophyta</taxon>
        <taxon>Spermatophyta</taxon>
        <taxon>Magnoliopsida</taxon>
        <taxon>eudicotyledons</taxon>
        <taxon>Gunneridae</taxon>
        <taxon>Pentapetalae</taxon>
        <taxon>rosids</taxon>
        <taxon>fabids</taxon>
        <taxon>Malpighiales</taxon>
        <taxon>Rhizophoraceae</taxon>
        <taxon>Rhizophora</taxon>
    </lineage>
</organism>
<proteinExistence type="predicted"/>